<protein>
    <submittedName>
        <fullName evidence="2">Uncharacterized protein</fullName>
    </submittedName>
</protein>
<feature type="compositionally biased region" description="Basic and acidic residues" evidence="1">
    <location>
        <begin position="224"/>
        <end position="236"/>
    </location>
</feature>
<evidence type="ECO:0000313" key="3">
    <source>
        <dbReference type="Proteomes" id="UP000314294"/>
    </source>
</evidence>
<evidence type="ECO:0000256" key="1">
    <source>
        <dbReference type="SAM" id="MobiDB-lite"/>
    </source>
</evidence>
<dbReference type="EMBL" id="SRLO01000347">
    <property type="protein sequence ID" value="TNN59834.1"/>
    <property type="molecule type" value="Genomic_DNA"/>
</dbReference>
<keyword evidence="3" id="KW-1185">Reference proteome</keyword>
<dbReference type="Proteomes" id="UP000314294">
    <property type="component" value="Unassembled WGS sequence"/>
</dbReference>
<proteinExistence type="predicted"/>
<organism evidence="2 3">
    <name type="scientific">Liparis tanakae</name>
    <name type="common">Tanaka's snailfish</name>
    <dbReference type="NCBI Taxonomy" id="230148"/>
    <lineage>
        <taxon>Eukaryota</taxon>
        <taxon>Metazoa</taxon>
        <taxon>Chordata</taxon>
        <taxon>Craniata</taxon>
        <taxon>Vertebrata</taxon>
        <taxon>Euteleostomi</taxon>
        <taxon>Actinopterygii</taxon>
        <taxon>Neopterygii</taxon>
        <taxon>Teleostei</taxon>
        <taxon>Neoteleostei</taxon>
        <taxon>Acanthomorphata</taxon>
        <taxon>Eupercaria</taxon>
        <taxon>Perciformes</taxon>
        <taxon>Cottioidei</taxon>
        <taxon>Cottales</taxon>
        <taxon>Liparidae</taxon>
        <taxon>Liparis</taxon>
    </lineage>
</organism>
<gene>
    <name evidence="2" type="ORF">EYF80_029940</name>
</gene>
<sequence>MFTQPYRWINPWTLPSAVSLDCKCRMPQVLRSPDLKLAKEREVLGKEGHSMMLCQKEGLHYSQQRLWLCPLLCSLPEFSDEFIPSCFKPIESFSYITDNRSGIKRRCLSTSPINQGRKVCGAAVRALGPITTTSKSKESDSGVEEGQIPLDTSAEGSWYILFTKSVLDGLADGSCSVCVYLWSPRESESTSLYPGLNRAGDTGWRPPWGRLWCSADKSFERHDDETLETAKRRSETGTRLGTALR</sequence>
<dbReference type="AlphaFoldDB" id="A0A4Z2H4T7"/>
<reference evidence="2 3" key="1">
    <citation type="submission" date="2019-03" db="EMBL/GenBank/DDBJ databases">
        <title>First draft genome of Liparis tanakae, snailfish: a comprehensive survey of snailfish specific genes.</title>
        <authorList>
            <person name="Kim W."/>
            <person name="Song I."/>
            <person name="Jeong J.-H."/>
            <person name="Kim D."/>
            <person name="Kim S."/>
            <person name="Ryu S."/>
            <person name="Song J.Y."/>
            <person name="Lee S.K."/>
        </authorList>
    </citation>
    <scope>NUCLEOTIDE SEQUENCE [LARGE SCALE GENOMIC DNA]</scope>
    <source>
        <tissue evidence="2">Muscle</tissue>
    </source>
</reference>
<comment type="caution">
    <text evidence="2">The sequence shown here is derived from an EMBL/GenBank/DDBJ whole genome shotgun (WGS) entry which is preliminary data.</text>
</comment>
<name>A0A4Z2H4T7_9TELE</name>
<feature type="region of interest" description="Disordered" evidence="1">
    <location>
        <begin position="224"/>
        <end position="245"/>
    </location>
</feature>
<accession>A0A4Z2H4T7</accession>
<evidence type="ECO:0000313" key="2">
    <source>
        <dbReference type="EMBL" id="TNN59834.1"/>
    </source>
</evidence>